<organism evidence="3 4">
    <name type="scientific">Denitromonas halophila</name>
    <dbReference type="NCBI Taxonomy" id="1629404"/>
    <lineage>
        <taxon>Bacteria</taxon>
        <taxon>Pseudomonadati</taxon>
        <taxon>Pseudomonadota</taxon>
        <taxon>Betaproteobacteria</taxon>
        <taxon>Rhodocyclales</taxon>
        <taxon>Zoogloeaceae</taxon>
        <taxon>Denitromonas</taxon>
    </lineage>
</organism>
<dbReference type="OrthoDB" id="9795150at2"/>
<dbReference type="EMBL" id="VMNK01000004">
    <property type="protein sequence ID" value="TVO58286.1"/>
    <property type="molecule type" value="Genomic_DNA"/>
</dbReference>
<evidence type="ECO:0000313" key="4">
    <source>
        <dbReference type="Proteomes" id="UP000319502"/>
    </source>
</evidence>
<feature type="domain" description="Transposase IS110-like N-terminal" evidence="1">
    <location>
        <begin position="54"/>
        <end position="191"/>
    </location>
</feature>
<sequence length="365" mass="40310">MQQAFGPACRAKRLPIVNKPTSRQTPPRLLSIVRAVLMCSGGGLMERSAQLNFGVDVGKHELVIASSVDQRITKIANLPDAIGRWLGTLPADCRVGMEATGIYHQQLADLAHAAGHQVYVLNPRAVAVYLKSLRSRGKTDILDARGIARYVQNEADEHPLYTPPSATQRSVQTLLHRRHQVVKQRAALRMSCQSLDESVRAPFAPLLVAFDQCLREIDSQLRQRVRADEQLLAQAARLRSIPGVGPLISTALALRLSRHPYRNSDALVAALGMDPRPHQSGVSEAPRHLSKQGNGEERRLIYMAAVSACRCALWRKRFDQLIARGLPSTAAHCIIARKLLRIAFAINKNCQLYRAEVLGDDCRAT</sequence>
<dbReference type="NCBIfam" id="NF033542">
    <property type="entry name" value="transpos_IS110"/>
    <property type="match status" value="1"/>
</dbReference>
<dbReference type="GO" id="GO:0006313">
    <property type="term" value="P:DNA transposition"/>
    <property type="evidence" value="ECO:0007669"/>
    <property type="project" value="InterPro"/>
</dbReference>
<dbReference type="PANTHER" id="PTHR33055">
    <property type="entry name" value="TRANSPOSASE FOR INSERTION SEQUENCE ELEMENT IS1111A"/>
    <property type="match status" value="1"/>
</dbReference>
<accession>A0A557QZI9</accession>
<reference evidence="3 4" key="1">
    <citation type="submission" date="2019-07" db="EMBL/GenBank/DDBJ databases">
        <title>The pathways for chlorine oxyanion respiration interact through the shared metabolite chlorate.</title>
        <authorList>
            <person name="Barnum T.P."/>
            <person name="Cheng Y."/>
            <person name="Hill K.A."/>
            <person name="Lucas L.N."/>
            <person name="Carlson H.K."/>
            <person name="Coates J.D."/>
        </authorList>
    </citation>
    <scope>NUCLEOTIDE SEQUENCE [LARGE SCALE GENOMIC DNA]</scope>
    <source>
        <strain evidence="3 4">SFB-3</strain>
    </source>
</reference>
<keyword evidence="4" id="KW-1185">Reference proteome</keyword>
<dbReference type="InterPro" id="IPR002525">
    <property type="entry name" value="Transp_IS110-like_N"/>
</dbReference>
<protein>
    <submittedName>
        <fullName evidence="3">IS110 family transposase</fullName>
    </submittedName>
</protein>
<gene>
    <name evidence="3" type="ORF">FHP91_06145</name>
</gene>
<dbReference type="Pfam" id="PF02371">
    <property type="entry name" value="Transposase_20"/>
    <property type="match status" value="1"/>
</dbReference>
<evidence type="ECO:0000259" key="2">
    <source>
        <dbReference type="Pfam" id="PF02371"/>
    </source>
</evidence>
<feature type="domain" description="Transposase IS116/IS110/IS902 C-terminal" evidence="2">
    <location>
        <begin position="236"/>
        <end position="317"/>
    </location>
</feature>
<proteinExistence type="predicted"/>
<comment type="caution">
    <text evidence="3">The sequence shown here is derived from an EMBL/GenBank/DDBJ whole genome shotgun (WGS) entry which is preliminary data.</text>
</comment>
<evidence type="ECO:0000259" key="1">
    <source>
        <dbReference type="Pfam" id="PF01548"/>
    </source>
</evidence>
<dbReference type="InterPro" id="IPR003346">
    <property type="entry name" value="Transposase_20"/>
</dbReference>
<evidence type="ECO:0000313" key="3">
    <source>
        <dbReference type="EMBL" id="TVO58286.1"/>
    </source>
</evidence>
<dbReference type="InterPro" id="IPR047650">
    <property type="entry name" value="Transpos_IS110"/>
</dbReference>
<dbReference type="PANTHER" id="PTHR33055:SF3">
    <property type="entry name" value="PUTATIVE TRANSPOSASE FOR IS117-RELATED"/>
    <property type="match status" value="1"/>
</dbReference>
<dbReference type="GO" id="GO:0003677">
    <property type="term" value="F:DNA binding"/>
    <property type="evidence" value="ECO:0007669"/>
    <property type="project" value="InterPro"/>
</dbReference>
<dbReference type="Proteomes" id="UP000319502">
    <property type="component" value="Unassembled WGS sequence"/>
</dbReference>
<name>A0A557QZI9_9RHOO</name>
<dbReference type="Pfam" id="PF01548">
    <property type="entry name" value="DEDD_Tnp_IS110"/>
    <property type="match status" value="1"/>
</dbReference>
<dbReference type="AlphaFoldDB" id="A0A557QZI9"/>
<dbReference type="GO" id="GO:0004803">
    <property type="term" value="F:transposase activity"/>
    <property type="evidence" value="ECO:0007669"/>
    <property type="project" value="InterPro"/>
</dbReference>